<comment type="caution">
    <text evidence="2">The sequence shown here is derived from an EMBL/GenBank/DDBJ whole genome shotgun (WGS) entry which is preliminary data.</text>
</comment>
<evidence type="ECO:0000256" key="1">
    <source>
        <dbReference type="SAM" id="Phobius"/>
    </source>
</evidence>
<organism evidence="2 3">
    <name type="scientific">Streptococcus gallolyticus</name>
    <dbReference type="NCBI Taxonomy" id="315405"/>
    <lineage>
        <taxon>Bacteria</taxon>
        <taxon>Bacillati</taxon>
        <taxon>Bacillota</taxon>
        <taxon>Bacilli</taxon>
        <taxon>Lactobacillales</taxon>
        <taxon>Streptococcaceae</taxon>
        <taxon>Streptococcus</taxon>
    </lineage>
</organism>
<keyword evidence="1" id="KW-0812">Transmembrane</keyword>
<dbReference type="EMBL" id="SVAF01000006">
    <property type="protein sequence ID" value="MBE6164307.1"/>
    <property type="molecule type" value="Genomic_DNA"/>
</dbReference>
<dbReference type="Proteomes" id="UP000700800">
    <property type="component" value="Unassembled WGS sequence"/>
</dbReference>
<accession>A0A927XAC4</accession>
<sequence>MTFKTVKRTKKERQLILLTIVNCLLETLNKWQFSLLSALILGIATQAFTQDMAAVEFFMLVLIMAHAFSRFSFDISNYLIALFQLVKGTIWYVVFMLGYSEISNEQVANSFLLKGWVISASFYLIIRYVYPKLFRHYLFKKVLNKLYLGIRKESDPLPPKDNFFEDVKLKNVAERMRLINQKAIQKDYQNVIELSFINSAKKTGLHYFTDVHTQETHREFFDYNAEFLLVFRVYPFGFATPNASYFHWSLVKLNLSEEEAFTYLSMEHPLTLSAKKDD</sequence>
<name>A0A927XAC4_9STRE</name>
<evidence type="ECO:0000313" key="2">
    <source>
        <dbReference type="EMBL" id="MBE6164307.1"/>
    </source>
</evidence>
<evidence type="ECO:0000313" key="3">
    <source>
        <dbReference type="Proteomes" id="UP000700800"/>
    </source>
</evidence>
<gene>
    <name evidence="2" type="ORF">E7156_03155</name>
</gene>
<dbReference type="AlphaFoldDB" id="A0A927XAC4"/>
<keyword evidence="1" id="KW-1133">Transmembrane helix</keyword>
<protein>
    <submittedName>
        <fullName evidence="2">Uncharacterized protein</fullName>
    </submittedName>
</protein>
<keyword evidence="1" id="KW-0472">Membrane</keyword>
<reference evidence="2" key="1">
    <citation type="submission" date="2019-04" db="EMBL/GenBank/DDBJ databases">
        <title>Evolution of Biomass-Degrading Anaerobic Consortia Revealed by Metagenomics.</title>
        <authorList>
            <person name="Peng X."/>
        </authorList>
    </citation>
    <scope>NUCLEOTIDE SEQUENCE</scope>
    <source>
        <strain evidence="2">SIG195</strain>
    </source>
</reference>
<proteinExistence type="predicted"/>
<feature type="transmembrane region" description="Helical" evidence="1">
    <location>
        <begin position="111"/>
        <end position="130"/>
    </location>
</feature>
<feature type="transmembrane region" description="Helical" evidence="1">
    <location>
        <begin position="75"/>
        <end position="99"/>
    </location>
</feature>